<dbReference type="PANTHER" id="PTHR11697:SF230">
    <property type="entry name" value="ZINC FINGER, MYM DOMAIN CONTAINING 1"/>
    <property type="match status" value="1"/>
</dbReference>
<sequence>MSLKEPGRLRIHKVLRTKLILTHGYDGNHDIIKNIDGDYFSILIDESHDISIKEQMVIAVRYVNKRGEIIERVIGIVHVLNTTTLSLKRALDSLFTKYNLTMSRVRGQGYDGASNMRGEFNGLKALIMKENNSAFYVHCFPHQLQLTLVAIVKNHDEIASLFYFIGILTGVVGAFCKHQDMLRDEQAKIIKKAMEDGELSHYGVLLYLMVLFPFVINVLVAICESGASSEHRVQAKDLLEKLQTFEFIFGLILMKNVLGVTNELSQALQKKDQDIVNAIELVRISKEKLQIMRE</sequence>
<evidence type="ECO:0000256" key="1">
    <source>
        <dbReference type="SAM" id="Phobius"/>
    </source>
</evidence>
<feature type="transmembrane region" description="Helical" evidence="1">
    <location>
        <begin position="158"/>
        <end position="178"/>
    </location>
</feature>
<name>A0A7N0V437_KALFE</name>
<dbReference type="PANTHER" id="PTHR11697">
    <property type="entry name" value="GENERAL TRANSCRIPTION FACTOR 2-RELATED ZINC FINGER PROTEIN"/>
    <property type="match status" value="1"/>
</dbReference>
<protein>
    <recommendedName>
        <fullName evidence="2">DUF4371 domain-containing protein</fullName>
    </recommendedName>
</protein>
<accession>A0A7N0V437</accession>
<dbReference type="InterPro" id="IPR025398">
    <property type="entry name" value="DUF4371"/>
</dbReference>
<keyword evidence="1" id="KW-1133">Transmembrane helix</keyword>
<evidence type="ECO:0000313" key="4">
    <source>
        <dbReference type="Proteomes" id="UP000594263"/>
    </source>
</evidence>
<dbReference type="EnsemblPlants" id="Kaladp0095s0827.1.v1.1">
    <property type="protein sequence ID" value="Kaladp0095s0827.1.v1.1"/>
    <property type="gene ID" value="Kaladp0095s0827.v1.1"/>
</dbReference>
<proteinExistence type="predicted"/>
<dbReference type="SUPFAM" id="SSF53098">
    <property type="entry name" value="Ribonuclease H-like"/>
    <property type="match status" value="1"/>
</dbReference>
<organism evidence="3 4">
    <name type="scientific">Kalanchoe fedtschenkoi</name>
    <name type="common">Lavender scallops</name>
    <name type="synonym">South American air plant</name>
    <dbReference type="NCBI Taxonomy" id="63787"/>
    <lineage>
        <taxon>Eukaryota</taxon>
        <taxon>Viridiplantae</taxon>
        <taxon>Streptophyta</taxon>
        <taxon>Embryophyta</taxon>
        <taxon>Tracheophyta</taxon>
        <taxon>Spermatophyta</taxon>
        <taxon>Magnoliopsida</taxon>
        <taxon>eudicotyledons</taxon>
        <taxon>Gunneridae</taxon>
        <taxon>Pentapetalae</taxon>
        <taxon>Saxifragales</taxon>
        <taxon>Crassulaceae</taxon>
        <taxon>Kalanchoe</taxon>
    </lineage>
</organism>
<feature type="transmembrane region" description="Helical" evidence="1">
    <location>
        <begin position="199"/>
        <end position="222"/>
    </location>
</feature>
<dbReference type="InterPro" id="IPR012337">
    <property type="entry name" value="RNaseH-like_sf"/>
</dbReference>
<dbReference type="Pfam" id="PF14291">
    <property type="entry name" value="DUF4371"/>
    <property type="match status" value="1"/>
</dbReference>
<dbReference type="Proteomes" id="UP000594263">
    <property type="component" value="Unplaced"/>
</dbReference>
<dbReference type="InterPro" id="IPR055298">
    <property type="entry name" value="AtLOH3-like"/>
</dbReference>
<evidence type="ECO:0000259" key="2">
    <source>
        <dbReference type="Pfam" id="PF14291"/>
    </source>
</evidence>
<dbReference type="AlphaFoldDB" id="A0A7N0V437"/>
<keyword evidence="1" id="KW-0812">Transmembrane</keyword>
<keyword evidence="4" id="KW-1185">Reference proteome</keyword>
<keyword evidence="1" id="KW-0472">Membrane</keyword>
<dbReference type="OMA" id="WDICLED"/>
<dbReference type="Gramene" id="Kaladp0095s0827.1.v1.1">
    <property type="protein sequence ID" value="Kaladp0095s0827.1.v1.1"/>
    <property type="gene ID" value="Kaladp0095s0827.v1.1"/>
</dbReference>
<feature type="domain" description="DUF4371" evidence="2">
    <location>
        <begin position="28"/>
        <end position="122"/>
    </location>
</feature>
<evidence type="ECO:0000313" key="3">
    <source>
        <dbReference type="EnsemblPlants" id="Kaladp0095s0827.1.v1.1"/>
    </source>
</evidence>
<reference evidence="3" key="1">
    <citation type="submission" date="2021-01" db="UniProtKB">
        <authorList>
            <consortium name="EnsemblPlants"/>
        </authorList>
    </citation>
    <scope>IDENTIFICATION</scope>
</reference>